<dbReference type="EMBL" id="JAHRHJ020000007">
    <property type="protein sequence ID" value="KAH9307979.1"/>
    <property type="molecule type" value="Genomic_DNA"/>
</dbReference>
<reference evidence="4 5" key="1">
    <citation type="journal article" date="2021" name="Nat. Plants">
        <title>The Taxus genome provides insights into paclitaxel biosynthesis.</title>
        <authorList>
            <person name="Xiong X."/>
            <person name="Gou J."/>
            <person name="Liao Q."/>
            <person name="Li Y."/>
            <person name="Zhou Q."/>
            <person name="Bi G."/>
            <person name="Li C."/>
            <person name="Du R."/>
            <person name="Wang X."/>
            <person name="Sun T."/>
            <person name="Guo L."/>
            <person name="Liang H."/>
            <person name="Lu P."/>
            <person name="Wu Y."/>
            <person name="Zhang Z."/>
            <person name="Ro D.K."/>
            <person name="Shang Y."/>
            <person name="Huang S."/>
            <person name="Yan J."/>
        </authorList>
    </citation>
    <scope>NUCLEOTIDE SEQUENCE [LARGE SCALE GENOMIC DNA]</scope>
    <source>
        <strain evidence="4">Ta-2019</strain>
    </source>
</reference>
<sequence>MIYIWRANVDCQPVLSRHAVLKYIAKYASKAEQRSETYHQMLSRVSRDADADSPAHITIRKMLTESVVEHDISAQETCHMLQKMPLVMCSRPFVPLNVGKKILRRVVKSDADAQQTTAFLDAYKVRPTTMEHLPLIQVARDWNYNKHRKGDKWKKRPIQAIVRVHLRFVDVPAQESTSYDLLCWSKLLLYKPFRNIAFEFGSTPHDINVTWDMYKHNYRLWHVLRTTTDTVLATDVSSDSERSLDQLEALSNKLKARTSRLEVPSHNIAATRLLAREGINAEQLARDLKSFELRTTFEDVFPVDAASVEEHVQQVHEMAMLSAIQAAQRDNLRNFDNYMLQVLEDDWQKEKQDFLHNLSRLPTTSKTNDGISSAGISQSVRRSSVATTTHLSQGAQSMDLVPATEKPFLEKKASAYADVVRNLNAARERGLPFKVATAFKTAYEELASETSGSKSVSMEKIWNLLQALLGEDKEAPKNLSRKMVMVIGARRHLESGYEKYILDTIHSHAAQAALGGATGNLQRIRAFLRVRLRDHAVLDFDASDGRRHPPLDTTWQQIYFCLRTGYYDEARSVAESSRVSQMFAPQLAEWISSGGMVSLGTSTSVAEECERMLRMGDRAGRAGYDKHKLLLYAIISGSRQQIDRLLRDLPMLFSTIEDFLWFKLAVVRDTGGASRSLALVPDGMTPYSLEDLQNYLNKFEPSYYTKNGKDPLVYPYVLLLSIQLQLAVQHLTKEVGNEGYNIDAVHISIALADHGILLEGIRSGHKLGIMDAVAEIASIIRQYGSLYVRLGNLSLALEYYAQAAAAMGGGASSWTGHTSVDQQRQRQIMLKQLLTELLLREGGITLLLGPNGTGSEGALRRFLPDRQAQHQFLLEAAWQCQESGIYDKSVEIQKRVGAFAMALQTVNSCFSEAIGAIARGRADGDTRTSGLVYAGNDILETYKLAGPTSLPERDQIAEQQTTLRQLEAILAVHKFARSGRYGDSLRELTKLSFLPLDSRTPDRTADALQNLSSPVQACIPDLLKVALTCLDNITDTDGSVRVLKTR</sequence>
<keyword evidence="5" id="KW-1185">Reference proteome</keyword>
<dbReference type="AlphaFoldDB" id="A0AA38FQ65"/>
<organism evidence="4 5">
    <name type="scientific">Taxus chinensis</name>
    <name type="common">Chinese yew</name>
    <name type="synonym">Taxus wallichiana var. chinensis</name>
    <dbReference type="NCBI Taxonomy" id="29808"/>
    <lineage>
        <taxon>Eukaryota</taxon>
        <taxon>Viridiplantae</taxon>
        <taxon>Streptophyta</taxon>
        <taxon>Embryophyta</taxon>
        <taxon>Tracheophyta</taxon>
        <taxon>Spermatophyta</taxon>
        <taxon>Pinopsida</taxon>
        <taxon>Pinidae</taxon>
        <taxon>Conifers II</taxon>
        <taxon>Cupressales</taxon>
        <taxon>Taxaceae</taxon>
        <taxon>Taxus</taxon>
    </lineage>
</organism>
<proteinExistence type="inferred from homology"/>
<protein>
    <recommendedName>
        <fullName evidence="6">Nuclear pore protein</fullName>
    </recommendedName>
</protein>
<dbReference type="OMA" id="LLMCGQF"/>
<dbReference type="Proteomes" id="UP000824469">
    <property type="component" value="Unassembled WGS sequence"/>
</dbReference>
<dbReference type="GO" id="GO:0016973">
    <property type="term" value="P:poly(A)+ mRNA export from nucleus"/>
    <property type="evidence" value="ECO:0007669"/>
    <property type="project" value="TreeGrafter"/>
</dbReference>
<evidence type="ECO:0008006" key="6">
    <source>
        <dbReference type="Google" id="ProtNLM"/>
    </source>
</evidence>
<gene>
    <name evidence="4" type="ORF">KI387_035890</name>
</gene>
<dbReference type="GO" id="GO:0006606">
    <property type="term" value="P:protein import into nucleus"/>
    <property type="evidence" value="ECO:0007669"/>
    <property type="project" value="TreeGrafter"/>
</dbReference>
<dbReference type="Pfam" id="PF04097">
    <property type="entry name" value="Nic96"/>
    <property type="match status" value="1"/>
</dbReference>
<comment type="caution">
    <text evidence="4">The sequence shown here is derived from an EMBL/GenBank/DDBJ whole genome shotgun (WGS) entry which is preliminary data.</text>
</comment>
<keyword evidence="3" id="KW-0539">Nucleus</keyword>
<evidence type="ECO:0000313" key="5">
    <source>
        <dbReference type="Proteomes" id="UP000824469"/>
    </source>
</evidence>
<name>A0AA38FQ65_TAXCH</name>
<evidence type="ECO:0000256" key="3">
    <source>
        <dbReference type="ARBA" id="ARBA00023242"/>
    </source>
</evidence>
<dbReference type="GO" id="GO:0017056">
    <property type="term" value="F:structural constituent of nuclear pore"/>
    <property type="evidence" value="ECO:0007669"/>
    <property type="project" value="InterPro"/>
</dbReference>
<evidence type="ECO:0000256" key="1">
    <source>
        <dbReference type="ARBA" id="ARBA00004259"/>
    </source>
</evidence>
<evidence type="ECO:0000256" key="2">
    <source>
        <dbReference type="ARBA" id="ARBA00010186"/>
    </source>
</evidence>
<evidence type="ECO:0000313" key="4">
    <source>
        <dbReference type="EMBL" id="KAH9307979.1"/>
    </source>
</evidence>
<comment type="subcellular location">
    <subcellularLocation>
        <location evidence="1">Nucleus envelope</location>
    </subcellularLocation>
</comment>
<dbReference type="PANTHER" id="PTHR11225">
    <property type="entry name" value="NUCLEAR PORE COMPLEX PROTEIN NUP93 NUCLEOPORIN NUP93 DEAD EYE PROTEIN"/>
    <property type="match status" value="1"/>
</dbReference>
<dbReference type="GO" id="GO:0005643">
    <property type="term" value="C:nuclear pore"/>
    <property type="evidence" value="ECO:0007669"/>
    <property type="project" value="InterPro"/>
</dbReference>
<dbReference type="InterPro" id="IPR007231">
    <property type="entry name" value="Nucleoporin_int_Nup93/Nic96"/>
</dbReference>
<accession>A0AA38FQ65</accession>
<dbReference type="PANTHER" id="PTHR11225:SF4">
    <property type="entry name" value="NUCLEAR PORE COMPLEX PROTEIN NUP93"/>
    <property type="match status" value="1"/>
</dbReference>
<comment type="similarity">
    <text evidence="2">Belongs to the nucleoporin interacting component (NIC) family.</text>
</comment>
<feature type="non-terminal residue" evidence="4">
    <location>
        <position position="1046"/>
    </location>
</feature>